<keyword evidence="2" id="KW-1185">Reference proteome</keyword>
<dbReference type="EMBL" id="BMAO01014271">
    <property type="protein sequence ID" value="GFQ93943.1"/>
    <property type="molecule type" value="Genomic_DNA"/>
</dbReference>
<organism evidence="1 2">
    <name type="scientific">Trichonephila clavata</name>
    <name type="common">Joro spider</name>
    <name type="synonym">Nephila clavata</name>
    <dbReference type="NCBI Taxonomy" id="2740835"/>
    <lineage>
        <taxon>Eukaryota</taxon>
        <taxon>Metazoa</taxon>
        <taxon>Ecdysozoa</taxon>
        <taxon>Arthropoda</taxon>
        <taxon>Chelicerata</taxon>
        <taxon>Arachnida</taxon>
        <taxon>Araneae</taxon>
        <taxon>Araneomorphae</taxon>
        <taxon>Entelegynae</taxon>
        <taxon>Araneoidea</taxon>
        <taxon>Nephilidae</taxon>
        <taxon>Trichonephila</taxon>
    </lineage>
</organism>
<comment type="caution">
    <text evidence="1">The sequence shown here is derived from an EMBL/GenBank/DDBJ whole genome shotgun (WGS) entry which is preliminary data.</text>
</comment>
<dbReference type="AlphaFoldDB" id="A0A8X6H0U4"/>
<dbReference type="OrthoDB" id="6425627at2759"/>
<dbReference type="Proteomes" id="UP000887116">
    <property type="component" value="Unassembled WGS sequence"/>
</dbReference>
<evidence type="ECO:0000313" key="2">
    <source>
        <dbReference type="Proteomes" id="UP000887116"/>
    </source>
</evidence>
<sequence>MDCFICPSVLRDITKWTRCCMPCQRSKVQRHILSHVQPFAPPSERFQHVHVNLVGPLPPSVGFTLLTCIVRYARCPFLSVISLKKPRQKVSSRTGYRSLE</sequence>
<accession>A0A8X6H0U4</accession>
<name>A0A8X6H0U4_TRICU</name>
<protein>
    <submittedName>
        <fullName evidence="1">Transposon Ty3-I Gag-Pol polyprotein</fullName>
    </submittedName>
</protein>
<reference evidence="1" key="1">
    <citation type="submission" date="2020-07" db="EMBL/GenBank/DDBJ databases">
        <title>Multicomponent nature underlies the extraordinary mechanical properties of spider dragline silk.</title>
        <authorList>
            <person name="Kono N."/>
            <person name="Nakamura H."/>
            <person name="Mori M."/>
            <person name="Yoshida Y."/>
            <person name="Ohtoshi R."/>
            <person name="Malay A.D."/>
            <person name="Moran D.A.P."/>
            <person name="Tomita M."/>
            <person name="Numata K."/>
            <person name="Arakawa K."/>
        </authorList>
    </citation>
    <scope>NUCLEOTIDE SEQUENCE</scope>
</reference>
<evidence type="ECO:0000313" key="1">
    <source>
        <dbReference type="EMBL" id="GFQ93943.1"/>
    </source>
</evidence>
<gene>
    <name evidence="1" type="primary">TY3B-I_20</name>
    <name evidence="1" type="ORF">TNCT_443391</name>
</gene>
<proteinExistence type="predicted"/>